<proteinExistence type="predicted"/>
<evidence type="ECO:0000256" key="1">
    <source>
        <dbReference type="SAM" id="MobiDB-lite"/>
    </source>
</evidence>
<dbReference type="EMBL" id="SOHH01000020">
    <property type="protein sequence ID" value="TFD82657.1"/>
    <property type="molecule type" value="Genomic_DNA"/>
</dbReference>
<dbReference type="AlphaFoldDB" id="A0A4R9BFM6"/>
<evidence type="ECO:0000313" key="3">
    <source>
        <dbReference type="Proteomes" id="UP000298313"/>
    </source>
</evidence>
<dbReference type="Gene3D" id="3.40.960.10">
    <property type="entry name" value="VSR Endonuclease"/>
    <property type="match status" value="1"/>
</dbReference>
<dbReference type="RefSeq" id="WP_134522121.1">
    <property type="nucleotide sequence ID" value="NZ_SOHH01000020.1"/>
</dbReference>
<accession>A0A4R9BFM6</accession>
<sequence length="341" mass="38083">MSPAARLFGAMLPGMRSLPTDIAELGLFVKRAVLLSNGWSDRDLRRAVNQGTIVRIRKGWYSVPSVPGFAAEAFRIGGRLAGLSCLRTWGIWTPETKKIHVTVPDAARGLRRPNDMRAPFDQSDGHRYRVTWNDAATNRNASFRWRTSVIDALVHVLENHDRVTSIVCLDAALHSRRDGGAGIVESDLDEIFARAPQRVQAWRSQVDGRAGSGGETEFRLLALDAGIPFVPQPFVAGVGFLDGQIGPAVFVEVDGANWHDNPEAFAVDRERDILVARKNGRVLRFSYPLFRRKWPLCAEAMSNALADDYRLAKQTEFPAFPWRMQPRSTSRTPRLSDVDEH</sequence>
<dbReference type="OrthoDB" id="2594539at2"/>
<dbReference type="Proteomes" id="UP000298313">
    <property type="component" value="Unassembled WGS sequence"/>
</dbReference>
<comment type="caution">
    <text evidence="2">The sequence shown here is derived from an EMBL/GenBank/DDBJ whole genome shotgun (WGS) entry which is preliminary data.</text>
</comment>
<gene>
    <name evidence="2" type="ORF">E3T48_01520</name>
</gene>
<name>A0A4R9BFM6_9MICO</name>
<protein>
    <recommendedName>
        <fullName evidence="4">DUF559 domain-containing protein</fullName>
    </recommendedName>
</protein>
<feature type="region of interest" description="Disordered" evidence="1">
    <location>
        <begin position="322"/>
        <end position="341"/>
    </location>
</feature>
<evidence type="ECO:0008006" key="4">
    <source>
        <dbReference type="Google" id="ProtNLM"/>
    </source>
</evidence>
<evidence type="ECO:0000313" key="2">
    <source>
        <dbReference type="EMBL" id="TFD82657.1"/>
    </source>
</evidence>
<keyword evidence="3" id="KW-1185">Reference proteome</keyword>
<organism evidence="2 3">
    <name type="scientific">Cryobacterium fucosi</name>
    <dbReference type="NCBI Taxonomy" id="1259157"/>
    <lineage>
        <taxon>Bacteria</taxon>
        <taxon>Bacillati</taxon>
        <taxon>Actinomycetota</taxon>
        <taxon>Actinomycetes</taxon>
        <taxon>Micrococcales</taxon>
        <taxon>Microbacteriaceae</taxon>
        <taxon>Cryobacterium</taxon>
    </lineage>
</organism>
<reference evidence="2 3" key="1">
    <citation type="submission" date="2019-03" db="EMBL/GenBank/DDBJ databases">
        <title>Genomics of glacier-inhabiting Cryobacterium strains.</title>
        <authorList>
            <person name="Liu Q."/>
            <person name="Xin Y.-H."/>
        </authorList>
    </citation>
    <scope>NUCLEOTIDE SEQUENCE [LARGE SCALE GENOMIC DNA]</scope>
    <source>
        <strain evidence="2 3">Hh4</strain>
    </source>
</reference>